<keyword evidence="7 9" id="KW-0464">Manganese</keyword>
<evidence type="ECO:0000256" key="5">
    <source>
        <dbReference type="ARBA" id="ARBA00022723"/>
    </source>
</evidence>
<dbReference type="Proteomes" id="UP000034175">
    <property type="component" value="Unassembled WGS sequence"/>
</dbReference>
<dbReference type="InterPro" id="IPR017850">
    <property type="entry name" value="Alkaline_phosphatase_core_sf"/>
</dbReference>
<comment type="catalytic activity">
    <reaction evidence="1 9">
        <text>(2R)-2-phosphoglycerate = (2R)-3-phosphoglycerate</text>
        <dbReference type="Rhea" id="RHEA:15901"/>
        <dbReference type="ChEBI" id="CHEBI:58272"/>
        <dbReference type="ChEBI" id="CHEBI:58289"/>
        <dbReference type="EC" id="5.4.2.12"/>
    </reaction>
</comment>
<reference evidence="16 17" key="1">
    <citation type="journal article" date="2015" name="Nature">
        <title>rRNA introns, odd ribosomes, and small enigmatic genomes across a large radiation of phyla.</title>
        <authorList>
            <person name="Brown C.T."/>
            <person name="Hug L.A."/>
            <person name="Thomas B.C."/>
            <person name="Sharon I."/>
            <person name="Castelle C.J."/>
            <person name="Singh A."/>
            <person name="Wilkins M.J."/>
            <person name="Williams K.H."/>
            <person name="Banfield J.F."/>
        </authorList>
    </citation>
    <scope>NUCLEOTIDE SEQUENCE [LARGE SCALE GENOMIC DNA]</scope>
</reference>
<feature type="binding site" evidence="9 12">
    <location>
        <begin position="156"/>
        <end position="157"/>
    </location>
    <ligand>
        <name>substrate</name>
    </ligand>
</feature>
<dbReference type="CDD" id="cd16010">
    <property type="entry name" value="iPGM"/>
    <property type="match status" value="1"/>
</dbReference>
<evidence type="ECO:0000256" key="10">
    <source>
        <dbReference type="NCBIfam" id="TIGR01307"/>
    </source>
</evidence>
<evidence type="ECO:0000259" key="15">
    <source>
        <dbReference type="Pfam" id="PF06415"/>
    </source>
</evidence>
<evidence type="ECO:0000313" key="16">
    <source>
        <dbReference type="EMBL" id="KKU27240.1"/>
    </source>
</evidence>
<feature type="binding site" evidence="9 13">
    <location>
        <position position="409"/>
    </location>
    <ligand>
        <name>Mn(2+)</name>
        <dbReference type="ChEBI" id="CHEBI:29035"/>
        <label>1</label>
    </ligand>
</feature>
<feature type="binding site" evidence="9 13">
    <location>
        <position position="465"/>
    </location>
    <ligand>
        <name>Mn(2+)</name>
        <dbReference type="ChEBI" id="CHEBI:29035"/>
        <label>1</label>
    </ligand>
</feature>
<comment type="cofactor">
    <cofactor evidence="9">
        <name>Mn(2+)</name>
        <dbReference type="ChEBI" id="CHEBI:29035"/>
    </cofactor>
    <text evidence="9">Binds 2 manganese ions per subunit.</text>
</comment>
<evidence type="ECO:0000259" key="14">
    <source>
        <dbReference type="Pfam" id="PF01676"/>
    </source>
</evidence>
<comment type="subunit">
    <text evidence="9">Monomer.</text>
</comment>
<dbReference type="EC" id="5.4.2.12" evidence="9 10"/>
<feature type="binding site" evidence="9 13">
    <location>
        <position position="15"/>
    </location>
    <ligand>
        <name>Mn(2+)</name>
        <dbReference type="ChEBI" id="CHEBI:29035"/>
        <label>2</label>
    </ligand>
</feature>
<dbReference type="NCBIfam" id="TIGR01307">
    <property type="entry name" value="pgm_bpd_ind"/>
    <property type="match status" value="1"/>
</dbReference>
<proteinExistence type="inferred from homology"/>
<dbReference type="Gene3D" id="3.40.720.10">
    <property type="entry name" value="Alkaline Phosphatase, subunit A"/>
    <property type="match status" value="1"/>
</dbReference>
<evidence type="ECO:0000256" key="3">
    <source>
        <dbReference type="ARBA" id="ARBA00004798"/>
    </source>
</evidence>
<evidence type="ECO:0000256" key="8">
    <source>
        <dbReference type="ARBA" id="ARBA00023235"/>
    </source>
</evidence>
<gene>
    <name evidence="9" type="primary">gpmI</name>
    <name evidence="16" type="ORF">UX39_C0002G0019</name>
</gene>
<feature type="binding site" evidence="9 13">
    <location>
        <position position="405"/>
    </location>
    <ligand>
        <name>Mn(2+)</name>
        <dbReference type="ChEBI" id="CHEBI:29035"/>
        <label>1</label>
    </ligand>
</feature>
<dbReference type="GO" id="GO:0004619">
    <property type="term" value="F:phosphoglycerate mutase activity"/>
    <property type="evidence" value="ECO:0007669"/>
    <property type="project" value="UniProtKB-UniRule"/>
</dbReference>
<protein>
    <recommendedName>
        <fullName evidence="9 10">2,3-bisphosphoglycerate-independent phosphoglycerate mutase</fullName>
        <shortName evidence="9">BPG-independent PGAM</shortName>
        <shortName evidence="9">Phosphoglyceromutase</shortName>
        <shortName evidence="9">iPGM</shortName>
        <ecNumber evidence="9 10">5.4.2.12</ecNumber>
    </recommendedName>
</protein>
<dbReference type="GO" id="GO:0006096">
    <property type="term" value="P:glycolytic process"/>
    <property type="evidence" value="ECO:0007669"/>
    <property type="project" value="UniProtKB-UniRule"/>
</dbReference>
<dbReference type="Gene3D" id="3.40.1450.10">
    <property type="entry name" value="BPG-independent phosphoglycerate mutase, domain B"/>
    <property type="match status" value="1"/>
</dbReference>
<sequence>MLQNRPKPVVLAILDGFGVAPDSEGNAVTRAETPNIDKWLRMYPAMTLIASGNEVGLSWGEMGNSEVGHLNIGAGRVYYQTFPRIQKEISTGEFFGNKAFLQAVEHVKKNKSALHIVGIVSPGNIHGSEEHVWALLKLAKDNALKDVYVHAIVDGRDAARDSGVVFVDRLIAKMKEIGVGALASLSGRYFAMDRDNRWDRIEKAYRAIAEASAEHSTDDPIGLMKAGYEKGVYDEEFPPTVILKNGQPVARMNDGDAVIIANFRADRARQLTAALALPSFAKFNREPDHHNFLVVTMTEYEKNLPVVVAYPPVVVRNCLAEVISKQGLKQFHVAETEKYAHITFFLNGTIEDPFPGEDRKIISSPRVDSYDQKPEMSAPDIAKVVIDAVASGDYDFIAVNFANADMVGHTGVFEATKRGIEALDKALGKIADHVLAKDGVLIMTADHGNAENKINLQTGAVDKEHTTNPVPFIVIGKQYEGQQGPGGDAPEGDLSLLKPVGMLADVAPTVLSIMGLEQPPEMIGTPLI</sequence>
<dbReference type="EMBL" id="LCMA01000002">
    <property type="protein sequence ID" value="KKU27240.1"/>
    <property type="molecule type" value="Genomic_DNA"/>
</dbReference>
<evidence type="ECO:0000256" key="2">
    <source>
        <dbReference type="ARBA" id="ARBA00002315"/>
    </source>
</evidence>
<dbReference type="GO" id="GO:0030145">
    <property type="term" value="F:manganese ion binding"/>
    <property type="evidence" value="ECO:0007669"/>
    <property type="project" value="UniProtKB-UniRule"/>
</dbReference>
<dbReference type="FunFam" id="3.40.1450.10:FF:000002">
    <property type="entry name" value="2,3-bisphosphoglycerate-independent phosphoglycerate mutase"/>
    <property type="match status" value="1"/>
</dbReference>
<feature type="binding site" evidence="9 13">
    <location>
        <position position="65"/>
    </location>
    <ligand>
        <name>Mn(2+)</name>
        <dbReference type="ChEBI" id="CHEBI:29035"/>
        <label>2</label>
    </ligand>
</feature>
<evidence type="ECO:0000256" key="11">
    <source>
        <dbReference type="PIRSR" id="PIRSR001492-1"/>
    </source>
</evidence>
<feature type="domain" description="Metalloenzyme" evidence="14">
    <location>
        <begin position="7"/>
        <end position="517"/>
    </location>
</feature>
<dbReference type="SUPFAM" id="SSF53649">
    <property type="entry name" value="Alkaline phosphatase-like"/>
    <property type="match status" value="1"/>
</dbReference>
<feature type="binding site" evidence="9 13">
    <location>
        <position position="447"/>
    </location>
    <ligand>
        <name>Mn(2+)</name>
        <dbReference type="ChEBI" id="CHEBI:29035"/>
        <label>2</label>
    </ligand>
</feature>
<dbReference type="Pfam" id="PF06415">
    <property type="entry name" value="iPGM_N"/>
    <property type="match status" value="1"/>
</dbReference>
<dbReference type="PATRIC" id="fig|1619042.3.peg.117"/>
<feature type="binding site" evidence="9 12">
    <location>
        <begin position="264"/>
        <end position="267"/>
    </location>
    <ligand>
        <name>substrate</name>
    </ligand>
</feature>
<dbReference type="InterPro" id="IPR005995">
    <property type="entry name" value="Pgm_bpd_ind"/>
</dbReference>
<dbReference type="SUPFAM" id="SSF64158">
    <property type="entry name" value="2,3-Bisphosphoglycerate-independent phosphoglycerate mutase, substrate-binding domain"/>
    <property type="match status" value="1"/>
</dbReference>
<dbReference type="GO" id="GO:0006007">
    <property type="term" value="P:glucose catabolic process"/>
    <property type="evidence" value="ECO:0007669"/>
    <property type="project" value="InterPro"/>
</dbReference>
<dbReference type="InterPro" id="IPR036646">
    <property type="entry name" value="PGAM_B_sf"/>
</dbReference>
<dbReference type="UniPathway" id="UPA00109">
    <property type="reaction ID" value="UER00186"/>
</dbReference>
<evidence type="ECO:0000313" key="17">
    <source>
        <dbReference type="Proteomes" id="UP000034175"/>
    </source>
</evidence>
<name>A0A0G1S216_9BACT</name>
<feature type="binding site" evidence="9 12">
    <location>
        <position position="188"/>
    </location>
    <ligand>
        <name>substrate</name>
    </ligand>
</feature>
<dbReference type="PIRSF" id="PIRSF001492">
    <property type="entry name" value="IPGAM"/>
    <property type="match status" value="1"/>
</dbReference>
<dbReference type="InterPro" id="IPR011258">
    <property type="entry name" value="BPG-indep_PGM_N"/>
</dbReference>
<dbReference type="GO" id="GO:0005829">
    <property type="term" value="C:cytosol"/>
    <property type="evidence" value="ECO:0007669"/>
    <property type="project" value="TreeGrafter"/>
</dbReference>
<keyword evidence="5 9" id="KW-0479">Metal-binding</keyword>
<feature type="active site" description="Phosphoserine intermediate" evidence="9 11">
    <location>
        <position position="65"/>
    </location>
</feature>
<dbReference type="PANTHER" id="PTHR31637:SF0">
    <property type="entry name" value="2,3-BISPHOSPHOGLYCERATE-INDEPENDENT PHOSPHOGLYCERATE MUTASE"/>
    <property type="match status" value="1"/>
</dbReference>
<evidence type="ECO:0000256" key="6">
    <source>
        <dbReference type="ARBA" id="ARBA00023152"/>
    </source>
</evidence>
<comment type="similarity">
    <text evidence="4 9">Belongs to the BPG-independent phosphoglycerate mutase family.</text>
</comment>
<evidence type="ECO:0000256" key="1">
    <source>
        <dbReference type="ARBA" id="ARBA00000370"/>
    </source>
</evidence>
<organism evidence="16 17">
    <name type="scientific">Candidatus Magasanikbacteria bacterium GW2011_GWA2_46_17</name>
    <dbReference type="NCBI Taxonomy" id="1619042"/>
    <lineage>
        <taxon>Bacteria</taxon>
        <taxon>Candidatus Magasanikiibacteriota</taxon>
    </lineage>
</organism>
<comment type="function">
    <text evidence="2 9">Catalyzes the interconversion of 2-phosphoglycerate and 3-phosphoglycerate.</text>
</comment>
<evidence type="ECO:0000256" key="4">
    <source>
        <dbReference type="ARBA" id="ARBA00008819"/>
    </source>
</evidence>
<feature type="binding site" evidence="9 12">
    <location>
        <position position="338"/>
    </location>
    <ligand>
        <name>substrate</name>
    </ligand>
</feature>
<keyword evidence="6 9" id="KW-0324">Glycolysis</keyword>
<evidence type="ECO:0000256" key="7">
    <source>
        <dbReference type="ARBA" id="ARBA00023211"/>
    </source>
</evidence>
<feature type="binding site" evidence="9 12">
    <location>
        <position position="126"/>
    </location>
    <ligand>
        <name>substrate</name>
    </ligand>
</feature>
<evidence type="ECO:0000256" key="13">
    <source>
        <dbReference type="PIRSR" id="PIRSR001492-3"/>
    </source>
</evidence>
<keyword evidence="8 9" id="KW-0413">Isomerase</keyword>
<feature type="binding site" evidence="9 12">
    <location>
        <position position="194"/>
    </location>
    <ligand>
        <name>substrate</name>
    </ligand>
</feature>
<dbReference type="PANTHER" id="PTHR31637">
    <property type="entry name" value="2,3-BISPHOSPHOGLYCERATE-INDEPENDENT PHOSPHOGLYCERATE MUTASE"/>
    <property type="match status" value="1"/>
</dbReference>
<comment type="caution">
    <text evidence="16">The sequence shown here is derived from an EMBL/GenBank/DDBJ whole genome shotgun (WGS) entry which is preliminary data.</text>
</comment>
<evidence type="ECO:0000256" key="9">
    <source>
        <dbReference type="HAMAP-Rule" id="MF_01038"/>
    </source>
</evidence>
<comment type="pathway">
    <text evidence="3 9">Carbohydrate degradation; glycolysis; pyruvate from D-glyceraldehyde 3-phosphate: step 3/5.</text>
</comment>
<dbReference type="InterPro" id="IPR006124">
    <property type="entry name" value="Metalloenzyme"/>
</dbReference>
<feature type="domain" description="BPG-independent PGAM N-terminal" evidence="15">
    <location>
        <begin position="85"/>
        <end position="302"/>
    </location>
</feature>
<evidence type="ECO:0000256" key="12">
    <source>
        <dbReference type="PIRSR" id="PIRSR001492-2"/>
    </source>
</evidence>
<dbReference type="Pfam" id="PF01676">
    <property type="entry name" value="Metalloenzyme"/>
    <property type="match status" value="1"/>
</dbReference>
<dbReference type="HAMAP" id="MF_01038">
    <property type="entry name" value="GpmI"/>
    <property type="match status" value="1"/>
</dbReference>
<dbReference type="AlphaFoldDB" id="A0A0G1S216"/>
<feature type="binding site" evidence="9 13">
    <location>
        <position position="446"/>
    </location>
    <ligand>
        <name>Mn(2+)</name>
        <dbReference type="ChEBI" id="CHEBI:29035"/>
        <label>2</label>
    </ligand>
</feature>
<accession>A0A0G1S216</accession>